<dbReference type="GO" id="GO:0031267">
    <property type="term" value="F:small GTPase binding"/>
    <property type="evidence" value="ECO:0007669"/>
    <property type="project" value="InterPro"/>
</dbReference>
<dbReference type="PANTHER" id="PTHR10527">
    <property type="entry name" value="IMPORTIN BETA"/>
    <property type="match status" value="1"/>
</dbReference>
<organism evidence="7 8">
    <name type="scientific">Tetrahymena thermophila (strain SB210)</name>
    <dbReference type="NCBI Taxonomy" id="312017"/>
    <lineage>
        <taxon>Eukaryota</taxon>
        <taxon>Sar</taxon>
        <taxon>Alveolata</taxon>
        <taxon>Ciliophora</taxon>
        <taxon>Intramacronucleata</taxon>
        <taxon>Oligohymenophorea</taxon>
        <taxon>Hymenostomatida</taxon>
        <taxon>Tetrahymenina</taxon>
        <taxon>Tetrahymenidae</taxon>
        <taxon>Tetrahymena</taxon>
    </lineage>
</organism>
<dbReference type="KEGG" id="tet:TTHERM_00527110"/>
<keyword evidence="5" id="KW-0653">Protein transport</keyword>
<name>I7M4Q8_TETTS</name>
<dbReference type="Proteomes" id="UP000009168">
    <property type="component" value="Unassembled WGS sequence"/>
</dbReference>
<dbReference type="GO" id="GO:0005737">
    <property type="term" value="C:cytoplasm"/>
    <property type="evidence" value="ECO:0007669"/>
    <property type="project" value="UniProtKB-SubCell"/>
</dbReference>
<dbReference type="GO" id="GO:0006606">
    <property type="term" value="P:protein import into nucleus"/>
    <property type="evidence" value="ECO:0007669"/>
    <property type="project" value="InterPro"/>
</dbReference>
<dbReference type="InParanoid" id="I7M4Q8"/>
<dbReference type="InterPro" id="IPR001494">
    <property type="entry name" value="Importin-beta_N"/>
</dbReference>
<dbReference type="PROSITE" id="PS50166">
    <property type="entry name" value="IMPORTIN_B_NT"/>
    <property type="match status" value="1"/>
</dbReference>
<accession>I7M4Q8</accession>
<keyword evidence="8" id="KW-1185">Reference proteome</keyword>
<evidence type="ECO:0000256" key="5">
    <source>
        <dbReference type="ARBA" id="ARBA00022927"/>
    </source>
</evidence>
<protein>
    <submittedName>
        <fullName evidence="7">Importin-beta amine-terminal domain protein</fullName>
    </submittedName>
</protein>
<keyword evidence="4" id="KW-0677">Repeat</keyword>
<evidence type="ECO:0000256" key="2">
    <source>
        <dbReference type="ARBA" id="ARBA00022448"/>
    </source>
</evidence>
<reference evidence="8" key="1">
    <citation type="journal article" date="2006" name="PLoS Biol.">
        <title>Macronuclear genome sequence of the ciliate Tetrahymena thermophila, a model eukaryote.</title>
        <authorList>
            <person name="Eisen J.A."/>
            <person name="Coyne R.S."/>
            <person name="Wu M."/>
            <person name="Wu D."/>
            <person name="Thiagarajan M."/>
            <person name="Wortman J.R."/>
            <person name="Badger J.H."/>
            <person name="Ren Q."/>
            <person name="Amedeo P."/>
            <person name="Jones K.M."/>
            <person name="Tallon L.J."/>
            <person name="Delcher A.L."/>
            <person name="Salzberg S.L."/>
            <person name="Silva J.C."/>
            <person name="Haas B.J."/>
            <person name="Majoros W.H."/>
            <person name="Farzad M."/>
            <person name="Carlton J.M."/>
            <person name="Smith R.K. Jr."/>
            <person name="Garg J."/>
            <person name="Pearlman R.E."/>
            <person name="Karrer K.M."/>
            <person name="Sun L."/>
            <person name="Manning G."/>
            <person name="Elde N.C."/>
            <person name="Turkewitz A.P."/>
            <person name="Asai D.J."/>
            <person name="Wilkes D.E."/>
            <person name="Wang Y."/>
            <person name="Cai H."/>
            <person name="Collins K."/>
            <person name="Stewart B.A."/>
            <person name="Lee S.R."/>
            <person name="Wilamowska K."/>
            <person name="Weinberg Z."/>
            <person name="Ruzzo W.L."/>
            <person name="Wloga D."/>
            <person name="Gaertig J."/>
            <person name="Frankel J."/>
            <person name="Tsao C.-C."/>
            <person name="Gorovsky M.A."/>
            <person name="Keeling P.J."/>
            <person name="Waller R.F."/>
            <person name="Patron N.J."/>
            <person name="Cherry J.M."/>
            <person name="Stover N.A."/>
            <person name="Krieger C.J."/>
            <person name="del Toro C."/>
            <person name="Ryder H.F."/>
            <person name="Williamson S.C."/>
            <person name="Barbeau R.A."/>
            <person name="Hamilton E.P."/>
            <person name="Orias E."/>
        </authorList>
    </citation>
    <scope>NUCLEOTIDE SEQUENCE [LARGE SCALE GENOMIC DNA]</scope>
    <source>
        <strain evidence="8">SB210</strain>
    </source>
</reference>
<evidence type="ECO:0000259" key="6">
    <source>
        <dbReference type="PROSITE" id="PS50166"/>
    </source>
</evidence>
<evidence type="ECO:0000256" key="4">
    <source>
        <dbReference type="ARBA" id="ARBA00022737"/>
    </source>
</evidence>
<dbReference type="GeneID" id="7839236"/>
<dbReference type="InterPro" id="IPR040122">
    <property type="entry name" value="Importin_beta"/>
</dbReference>
<dbReference type="AlphaFoldDB" id="I7M4Q8"/>
<dbReference type="FunCoup" id="I7M4Q8">
    <property type="interactions" value="704"/>
</dbReference>
<dbReference type="InterPro" id="IPR016024">
    <property type="entry name" value="ARM-type_fold"/>
</dbReference>
<feature type="domain" description="Importin N-terminal" evidence="6">
    <location>
        <begin position="30"/>
        <end position="114"/>
    </location>
</feature>
<comment type="subcellular location">
    <subcellularLocation>
        <location evidence="1">Cytoplasm</location>
    </subcellularLocation>
</comment>
<evidence type="ECO:0000256" key="3">
    <source>
        <dbReference type="ARBA" id="ARBA00022490"/>
    </source>
</evidence>
<dbReference type="SUPFAM" id="SSF48371">
    <property type="entry name" value="ARM repeat"/>
    <property type="match status" value="1"/>
</dbReference>
<evidence type="ECO:0000313" key="8">
    <source>
        <dbReference type="Proteomes" id="UP000009168"/>
    </source>
</evidence>
<proteinExistence type="predicted"/>
<dbReference type="STRING" id="312017.I7M4Q8"/>
<gene>
    <name evidence="7" type="ORF">TTHERM_00527110</name>
</gene>
<evidence type="ECO:0000256" key="1">
    <source>
        <dbReference type="ARBA" id="ARBA00004496"/>
    </source>
</evidence>
<dbReference type="eggNOG" id="KOG2023">
    <property type="taxonomic scope" value="Eukaryota"/>
</dbReference>
<dbReference type="EMBL" id="GG662209">
    <property type="protein sequence ID" value="EAS07874.2"/>
    <property type="molecule type" value="Genomic_DNA"/>
</dbReference>
<evidence type="ECO:0000313" key="7">
    <source>
        <dbReference type="EMBL" id="EAS07874.2"/>
    </source>
</evidence>
<keyword evidence="2" id="KW-0813">Transport</keyword>
<keyword evidence="3" id="KW-0963">Cytoplasm</keyword>
<dbReference type="OrthoDB" id="291754at2759"/>
<dbReference type="RefSeq" id="XP_001028116.2">
    <property type="nucleotide sequence ID" value="XM_001028116.2"/>
</dbReference>
<dbReference type="Gene3D" id="1.25.10.10">
    <property type="entry name" value="Leucine-rich Repeat Variant"/>
    <property type="match status" value="1"/>
</dbReference>
<dbReference type="Pfam" id="PF03810">
    <property type="entry name" value="IBN_N"/>
    <property type="match status" value="1"/>
</dbReference>
<sequence>MFQPDIATLQQVAQLLQQGKLADNQQQKEVYQKIEEYSKSPEFYNYLSYILAAQNNQIQLEIRHMAGVTLKSLVERNFEHIPEQNIQFIKQNLFQSFNDQQKAIRSAIGTLMTTIIYKGGFQKWPELIEFMIQNLESTDQGAIINSIDCISKIVEDLRVNSENYAFLDSSKGGSQLNVLIPKLFSFCDPKYGTEIQSNAIHTLNLCVQPMPAALAENLDQYLQILLSNVQNSEKSIRQRAFQGITALTEIRRDAIMKRINQVIQSIIIGSQDAEYDVAKSACNFWFEYLGMEQSPEDIQQSMKCVQPYLKDLLPALLKGLQYTDDDLMNILPSTQNINNRPEISEVGDIDDCDFDENENQYDFEGNDNERETNDYGEYTLRKVCGRIIQKFSQQFRDDVFQILQPLIEQCFQSNDWKIKEVGIICLGDISEGSINSVQVHLGNIIPSLIQLFNVPGQNYLLQTSIMWTICQYRSWLIDNYNQYFDVIKSYLQCMAFGITHQMQHLQECSCQCLKDFVDNGSMILRPYLHDFIKVVTEAIKVYQNSNLNMLLDAVCTIVSTMQEEVNTPEVLQTLLPPILEKWGQLKSTDIAIKGFAECFSLLAQELESNFLIYTEYIYPKCFEMLQNYVIALNTESKDRKHINQKKQIFLMGTDLMSSIVYCTKQNFALLAQHTDLNSIIINTIDSQDSEVRSFIFTLISEISIHCPNYIAQKVEIYTQMISQHVILFPHSLDPGNYYLNTCNNAVLCLNQLCISYPEIMKPYAYQIALKIIKILEETKKMVIDVARNVCCSLCSIALLDYQNVSQHLSSFVQKFCLSVRQYNGQQKRRAFEGLFKMAFHNPNGIINYMSYIVDSFIRYQNPPQELKLQFKTLLIEYKKTLNDEQWQNFLLNSNFDQIVIKNLIQQYLS</sequence>
<dbReference type="SMART" id="SM00913">
    <property type="entry name" value="IBN_N"/>
    <property type="match status" value="1"/>
</dbReference>
<dbReference type="InterPro" id="IPR011989">
    <property type="entry name" value="ARM-like"/>
</dbReference>